<sequence length="98" mass="11357">MLQLCIGIDRLIGVIFPFWYKANGKYNVFFFYGIMPLLILDAFTIEYFVFPISVVLQSLAYGSTAPVLFICNGQYRKAFRKQFGYQEQQVTAVQYLSN</sequence>
<keyword evidence="2" id="KW-1185">Reference proteome</keyword>
<accession>A0A183CB87</accession>
<feature type="transmembrane region" description="Helical" evidence="1">
    <location>
        <begin position="49"/>
        <end position="71"/>
    </location>
</feature>
<organism evidence="2 3">
    <name type="scientific">Globodera pallida</name>
    <name type="common">Potato cyst nematode worm</name>
    <name type="synonym">Heterodera pallida</name>
    <dbReference type="NCBI Taxonomy" id="36090"/>
    <lineage>
        <taxon>Eukaryota</taxon>
        <taxon>Metazoa</taxon>
        <taxon>Ecdysozoa</taxon>
        <taxon>Nematoda</taxon>
        <taxon>Chromadorea</taxon>
        <taxon>Rhabditida</taxon>
        <taxon>Tylenchina</taxon>
        <taxon>Tylenchomorpha</taxon>
        <taxon>Tylenchoidea</taxon>
        <taxon>Heteroderidae</taxon>
        <taxon>Heteroderinae</taxon>
        <taxon>Globodera</taxon>
    </lineage>
</organism>
<reference evidence="2" key="1">
    <citation type="submission" date="2014-05" db="EMBL/GenBank/DDBJ databases">
        <title>The genome and life-stage specific transcriptomes of Globodera pallida elucidate key aspects of plant parasitism by a cyst nematode.</title>
        <authorList>
            <person name="Cotton J.A."/>
            <person name="Lilley C.J."/>
            <person name="Jones L.M."/>
            <person name="Kikuchi T."/>
            <person name="Reid A.J."/>
            <person name="Thorpe P."/>
            <person name="Tsai I.J."/>
            <person name="Beasley H."/>
            <person name="Blok V."/>
            <person name="Cock P.J.A."/>
            <person name="Van den Akker S.E."/>
            <person name="Holroyd N."/>
            <person name="Hunt M."/>
            <person name="Mantelin S."/>
            <person name="Naghra H."/>
            <person name="Pain A."/>
            <person name="Palomares-Rius J.E."/>
            <person name="Zarowiecki M."/>
            <person name="Berriman M."/>
            <person name="Jones J.T."/>
            <person name="Urwin P.E."/>
        </authorList>
    </citation>
    <scope>NUCLEOTIDE SEQUENCE [LARGE SCALE GENOMIC DNA]</scope>
    <source>
        <strain evidence="2">Lindley</strain>
    </source>
</reference>
<evidence type="ECO:0000256" key="1">
    <source>
        <dbReference type="SAM" id="Phobius"/>
    </source>
</evidence>
<protein>
    <submittedName>
        <fullName evidence="3">G_PROTEIN_RECEP_F1_2 domain-containing protein</fullName>
    </submittedName>
</protein>
<dbReference type="AlphaFoldDB" id="A0A183CB87"/>
<dbReference type="Proteomes" id="UP000050741">
    <property type="component" value="Unassembled WGS sequence"/>
</dbReference>
<name>A0A183CB87_GLOPA</name>
<feature type="transmembrane region" description="Helical" evidence="1">
    <location>
        <begin position="26"/>
        <end position="43"/>
    </location>
</feature>
<keyword evidence="1" id="KW-1133">Transmembrane helix</keyword>
<reference evidence="3" key="2">
    <citation type="submission" date="2016-06" db="UniProtKB">
        <authorList>
            <consortium name="WormBaseParasite"/>
        </authorList>
    </citation>
    <scope>IDENTIFICATION</scope>
</reference>
<dbReference type="WBParaSite" id="GPLIN_001013800">
    <property type="protein sequence ID" value="GPLIN_001013800"/>
    <property type="gene ID" value="GPLIN_001013800"/>
</dbReference>
<evidence type="ECO:0000313" key="3">
    <source>
        <dbReference type="WBParaSite" id="GPLIN_001013800"/>
    </source>
</evidence>
<evidence type="ECO:0000313" key="2">
    <source>
        <dbReference type="Proteomes" id="UP000050741"/>
    </source>
</evidence>
<keyword evidence="1" id="KW-0472">Membrane</keyword>
<keyword evidence="1" id="KW-0812">Transmembrane</keyword>
<proteinExistence type="predicted"/>